<dbReference type="EMBL" id="CDMC01000007">
    <property type="protein sequence ID" value="CEN62571.1"/>
    <property type="molecule type" value="Genomic_DNA"/>
</dbReference>
<sequence>MEDTKFRIIPAETAEHVATARNLFAAYVEWLNIDLSYQSFQSELDSLPGKYAPPHGELLLAYKPDNTPLGCVALRPLFDQHSQPQYGLDKGYCEMKRLYVSPEARGMGLGKALVTAIVQRAKDLGYGEMRLDTLPFMQGAIQLYTRIGFVEVNRYYETPLEDTIFLALDLTK</sequence>
<name>A0A0U5GV64_ASPCI</name>
<protein>
    <recommendedName>
        <fullName evidence="1">N-acetyltransferase domain-containing protein</fullName>
    </recommendedName>
</protein>
<evidence type="ECO:0000313" key="3">
    <source>
        <dbReference type="Proteomes" id="UP000054771"/>
    </source>
</evidence>
<dbReference type="InterPro" id="IPR052777">
    <property type="entry name" value="Acetyltransferase_Enz"/>
</dbReference>
<gene>
    <name evidence="2" type="ORF">ASPCAL09204</name>
</gene>
<dbReference type="GO" id="GO:0016747">
    <property type="term" value="F:acyltransferase activity, transferring groups other than amino-acyl groups"/>
    <property type="evidence" value="ECO:0007669"/>
    <property type="project" value="InterPro"/>
</dbReference>
<dbReference type="Gene3D" id="3.40.630.30">
    <property type="match status" value="1"/>
</dbReference>
<dbReference type="Pfam" id="PF00583">
    <property type="entry name" value="Acetyltransf_1"/>
    <property type="match status" value="1"/>
</dbReference>
<dbReference type="PROSITE" id="PS51186">
    <property type="entry name" value="GNAT"/>
    <property type="match status" value="1"/>
</dbReference>
<evidence type="ECO:0000313" key="2">
    <source>
        <dbReference type="EMBL" id="CEN62571.1"/>
    </source>
</evidence>
<dbReference type="AlphaFoldDB" id="A0A0U5GV64"/>
<accession>A0A0U5GV64</accession>
<dbReference type="PANTHER" id="PTHR43305:SF1">
    <property type="entry name" value="FAMILY N-ACETYLTRANSFERASE, PUTATIVE (AFU_ORTHOLOGUE AFUA_2G01380)-RELATED"/>
    <property type="match status" value="1"/>
</dbReference>
<organism evidence="2 3">
    <name type="scientific">Aspergillus calidoustus</name>
    <dbReference type="NCBI Taxonomy" id="454130"/>
    <lineage>
        <taxon>Eukaryota</taxon>
        <taxon>Fungi</taxon>
        <taxon>Dikarya</taxon>
        <taxon>Ascomycota</taxon>
        <taxon>Pezizomycotina</taxon>
        <taxon>Eurotiomycetes</taxon>
        <taxon>Eurotiomycetidae</taxon>
        <taxon>Eurotiales</taxon>
        <taxon>Aspergillaceae</taxon>
        <taxon>Aspergillus</taxon>
        <taxon>Aspergillus subgen. Nidulantes</taxon>
    </lineage>
</organism>
<dbReference type="CDD" id="cd04301">
    <property type="entry name" value="NAT_SF"/>
    <property type="match status" value="1"/>
</dbReference>
<feature type="domain" description="N-acetyltransferase" evidence="1">
    <location>
        <begin position="15"/>
        <end position="171"/>
    </location>
</feature>
<dbReference type="PANTHER" id="PTHR43305">
    <property type="entry name" value="FAMILY N-ACETYLTRANSFERASE, PUTATIVE (AFU_ORTHOLOGUE AFUA_2G01380)-RELATED"/>
    <property type="match status" value="1"/>
</dbReference>
<dbReference type="Proteomes" id="UP000054771">
    <property type="component" value="Unassembled WGS sequence"/>
</dbReference>
<dbReference type="SUPFAM" id="SSF55729">
    <property type="entry name" value="Acyl-CoA N-acyltransferases (Nat)"/>
    <property type="match status" value="1"/>
</dbReference>
<reference evidence="3" key="1">
    <citation type="journal article" date="2016" name="Genome Announc.">
        <title>Draft genome sequences of fungus Aspergillus calidoustus.</title>
        <authorList>
            <person name="Horn F."/>
            <person name="Linde J."/>
            <person name="Mattern D.J."/>
            <person name="Walther G."/>
            <person name="Guthke R."/>
            <person name="Scherlach K."/>
            <person name="Martin K."/>
            <person name="Brakhage A.A."/>
            <person name="Petzke L."/>
            <person name="Valiante V."/>
        </authorList>
    </citation>
    <scope>NUCLEOTIDE SEQUENCE [LARGE SCALE GENOMIC DNA]</scope>
    <source>
        <strain evidence="3">SF006504</strain>
    </source>
</reference>
<dbReference type="STRING" id="454130.A0A0U5GV64"/>
<dbReference type="InterPro" id="IPR000182">
    <property type="entry name" value="GNAT_dom"/>
</dbReference>
<keyword evidence="3" id="KW-1185">Reference proteome</keyword>
<dbReference type="OrthoDB" id="41532at2759"/>
<dbReference type="OMA" id="GCCALRP"/>
<dbReference type="InterPro" id="IPR016181">
    <property type="entry name" value="Acyl_CoA_acyltransferase"/>
</dbReference>
<evidence type="ECO:0000259" key="1">
    <source>
        <dbReference type="PROSITE" id="PS51186"/>
    </source>
</evidence>
<proteinExistence type="predicted"/>